<feature type="region of interest" description="Disordered" evidence="1">
    <location>
        <begin position="205"/>
        <end position="347"/>
    </location>
</feature>
<feature type="compositionally biased region" description="Basic and acidic residues" evidence="1">
    <location>
        <begin position="451"/>
        <end position="460"/>
    </location>
</feature>
<comment type="caution">
    <text evidence="3">The sequence shown here is derived from an EMBL/GenBank/DDBJ whole genome shotgun (WGS) entry which is preliminary data.</text>
</comment>
<proteinExistence type="predicted"/>
<feature type="compositionally biased region" description="Basic and acidic residues" evidence="1">
    <location>
        <begin position="284"/>
        <end position="293"/>
    </location>
</feature>
<feature type="compositionally biased region" description="Low complexity" evidence="1">
    <location>
        <begin position="326"/>
        <end position="336"/>
    </location>
</feature>
<dbReference type="EMBL" id="AZHD01000024">
    <property type="protein sequence ID" value="OAA54331.1"/>
    <property type="molecule type" value="Genomic_DNA"/>
</dbReference>
<name>A0A167MGP9_9HYPO</name>
<dbReference type="GO" id="GO:0003714">
    <property type="term" value="F:transcription corepressor activity"/>
    <property type="evidence" value="ECO:0007669"/>
    <property type="project" value="TreeGrafter"/>
</dbReference>
<feature type="domain" description="DUF3835" evidence="2">
    <location>
        <begin position="653"/>
        <end position="729"/>
    </location>
</feature>
<dbReference type="PANTHER" id="PTHR15111">
    <property type="entry name" value="RNA POLYMERASE II SUBUNIT 5-MEDIATING PROTEIN NNX3"/>
    <property type="match status" value="1"/>
</dbReference>
<feature type="region of interest" description="Disordered" evidence="1">
    <location>
        <begin position="360"/>
        <end position="405"/>
    </location>
</feature>
<feature type="region of interest" description="Disordered" evidence="1">
    <location>
        <begin position="515"/>
        <end position="629"/>
    </location>
</feature>
<evidence type="ECO:0000313" key="4">
    <source>
        <dbReference type="Proteomes" id="UP000076874"/>
    </source>
</evidence>
<feature type="compositionally biased region" description="Basic and acidic residues" evidence="1">
    <location>
        <begin position="312"/>
        <end position="324"/>
    </location>
</feature>
<dbReference type="GO" id="GO:0019212">
    <property type="term" value="F:phosphatase inhibitor activity"/>
    <property type="evidence" value="ECO:0007669"/>
    <property type="project" value="TreeGrafter"/>
</dbReference>
<dbReference type="Proteomes" id="UP000076874">
    <property type="component" value="Unassembled WGS sequence"/>
</dbReference>
<keyword evidence="4" id="KW-1185">Reference proteome</keyword>
<evidence type="ECO:0000259" key="2">
    <source>
        <dbReference type="Pfam" id="PF12927"/>
    </source>
</evidence>
<accession>A0A167MGP9</accession>
<dbReference type="InterPro" id="IPR039553">
    <property type="entry name" value="Prefoldin-like"/>
</dbReference>
<dbReference type="PANTHER" id="PTHR15111:SF0">
    <property type="entry name" value="UNCONVENTIONAL PREFOLDIN RPB5 INTERACTOR 1"/>
    <property type="match status" value="1"/>
</dbReference>
<dbReference type="Pfam" id="PF12927">
    <property type="entry name" value="DUF3835"/>
    <property type="match status" value="1"/>
</dbReference>
<evidence type="ECO:0000256" key="1">
    <source>
        <dbReference type="SAM" id="MobiDB-lite"/>
    </source>
</evidence>
<reference evidence="3 4" key="1">
    <citation type="journal article" date="2016" name="Genome Biol. Evol.">
        <title>Divergent and convergent evolution of fungal pathogenicity.</title>
        <authorList>
            <person name="Shang Y."/>
            <person name="Xiao G."/>
            <person name="Zheng P."/>
            <person name="Cen K."/>
            <person name="Zhan S."/>
            <person name="Wang C."/>
        </authorList>
    </citation>
    <scope>NUCLEOTIDE SEQUENCE [LARGE SCALE GENOMIC DNA]</scope>
    <source>
        <strain evidence="3 4">RCEF 264</strain>
    </source>
</reference>
<dbReference type="InterPro" id="IPR024325">
    <property type="entry name" value="DUF3835"/>
</dbReference>
<gene>
    <name evidence="3" type="ORF">SPI_08950</name>
</gene>
<protein>
    <recommendedName>
        <fullName evidence="2">DUF3835 domain-containing protein</fullName>
    </recommendedName>
</protein>
<feature type="compositionally biased region" description="Acidic residues" evidence="1">
    <location>
        <begin position="365"/>
        <end position="400"/>
    </location>
</feature>
<feature type="compositionally biased region" description="Low complexity" evidence="1">
    <location>
        <begin position="221"/>
        <end position="263"/>
    </location>
</feature>
<organism evidence="3 4">
    <name type="scientific">Niveomyces insectorum RCEF 264</name>
    <dbReference type="NCBI Taxonomy" id="1081102"/>
    <lineage>
        <taxon>Eukaryota</taxon>
        <taxon>Fungi</taxon>
        <taxon>Dikarya</taxon>
        <taxon>Ascomycota</taxon>
        <taxon>Pezizomycotina</taxon>
        <taxon>Sordariomycetes</taxon>
        <taxon>Hypocreomycetidae</taxon>
        <taxon>Hypocreales</taxon>
        <taxon>Cordycipitaceae</taxon>
        <taxon>Niveomyces</taxon>
    </lineage>
</organism>
<dbReference type="AlphaFoldDB" id="A0A167MGP9"/>
<dbReference type="OrthoDB" id="21413at2759"/>
<feature type="compositionally biased region" description="Low complexity" evidence="1">
    <location>
        <begin position="588"/>
        <end position="605"/>
    </location>
</feature>
<feature type="compositionally biased region" description="Polar residues" evidence="1">
    <location>
        <begin position="294"/>
        <end position="303"/>
    </location>
</feature>
<sequence>MEPSTARDSLTDLERHTERLATTVRQLTQARDYWRLLAAEYEALRDDVRQAQKPHKVRDASSAAASPHAALARIRRDFSGQLVDHKTVCELFGARDGQPITRSADQIAGAVERRLDYVQKNVATLQGQVDAAVNRLAAAQVVLQPGAATVDDATLDGGDDDIDDDGEPITDIVEELDDDDNVVSVRLQTPSQSHARVKEVLKQAGIDKLEEDEPGGGESSGGAAPTEGSSATQGPLQQSLPRPQIPPQQQQQQQQQQQLSPQQQPTPPTSPARLKQRKGVSFADDTRPGDHDVSPSTSSSAHVETQPYAAQRLERILRAAKDQETSASASSAVVPADDTEDEAALRREMLEYSMSEIGPIVAQLDIDEGPWEDDDDEGYDDDDSDNDEIYAEDDDDDEEDAFGRSKYSVIDESYRARMRELETKLGVTPLSEAAKNNDKTNGENDSDSDEATGRVREGLGRIRVASTTDAVVDVPPTTRPSLVKKKEAIGAAASKTAEGTPKKVSFAQSLDIAPLAADTAPPQSPPLRATAKGGKSAPPLVEPLSDVVERPSRATPTPSIVSGVAAAAAPAEPARAKKLSRFKMARDGGAAAVTSASGAASTVASQPTEKRSVGPSTLPTGLPKGPNEAPTRFLDQSIYNAPIVPTGPAGQPLAASVVERDTNATTAPPDPSDLDARLLLQATAVDYHRTRNRLIQKQGGFLKASEAAVVPLEEAEGGPRLSKFRAARLAKEFQ</sequence>
<evidence type="ECO:0000313" key="3">
    <source>
        <dbReference type="EMBL" id="OAA54331.1"/>
    </source>
</evidence>
<dbReference type="Pfam" id="PF13758">
    <property type="entry name" value="Prefoldin_3"/>
    <property type="match status" value="1"/>
</dbReference>
<dbReference type="GO" id="GO:0000122">
    <property type="term" value="P:negative regulation of transcription by RNA polymerase II"/>
    <property type="evidence" value="ECO:0007669"/>
    <property type="project" value="TreeGrafter"/>
</dbReference>
<dbReference type="GO" id="GO:0003682">
    <property type="term" value="F:chromatin binding"/>
    <property type="evidence" value="ECO:0007669"/>
    <property type="project" value="TreeGrafter"/>
</dbReference>
<dbReference type="InterPro" id="IPR052255">
    <property type="entry name" value="RNA_pol_II_subunit5-mediator"/>
</dbReference>
<feature type="region of interest" description="Disordered" evidence="1">
    <location>
        <begin position="422"/>
        <end position="462"/>
    </location>
</feature>